<organism evidence="1 2">
    <name type="scientific">Prototheca wickerhamii</name>
    <dbReference type="NCBI Taxonomy" id="3111"/>
    <lineage>
        <taxon>Eukaryota</taxon>
        <taxon>Viridiplantae</taxon>
        <taxon>Chlorophyta</taxon>
        <taxon>core chlorophytes</taxon>
        <taxon>Trebouxiophyceae</taxon>
        <taxon>Chlorellales</taxon>
        <taxon>Chlorellaceae</taxon>
        <taxon>Prototheca</taxon>
    </lineage>
</organism>
<name>A0AAD9IG63_PROWI</name>
<protein>
    <submittedName>
        <fullName evidence="1">Uncharacterized protein</fullName>
    </submittedName>
</protein>
<dbReference type="AlphaFoldDB" id="A0AAD9IG63"/>
<evidence type="ECO:0000313" key="2">
    <source>
        <dbReference type="Proteomes" id="UP001255856"/>
    </source>
</evidence>
<reference evidence="1" key="1">
    <citation type="submission" date="2021-01" db="EMBL/GenBank/DDBJ databases">
        <authorList>
            <person name="Eckstrom K.M.E."/>
        </authorList>
    </citation>
    <scope>NUCLEOTIDE SEQUENCE</scope>
    <source>
        <strain evidence="1">UVCC 0001</strain>
    </source>
</reference>
<evidence type="ECO:0000313" key="1">
    <source>
        <dbReference type="EMBL" id="KAK2077006.1"/>
    </source>
</evidence>
<gene>
    <name evidence="1" type="ORF">QBZ16_005234</name>
</gene>
<keyword evidence="2" id="KW-1185">Reference proteome</keyword>
<accession>A0AAD9IG63</accession>
<proteinExistence type="predicted"/>
<dbReference type="EMBL" id="JASFZW010000008">
    <property type="protein sequence ID" value="KAK2077006.1"/>
    <property type="molecule type" value="Genomic_DNA"/>
</dbReference>
<dbReference type="Proteomes" id="UP001255856">
    <property type="component" value="Unassembled WGS sequence"/>
</dbReference>
<comment type="caution">
    <text evidence="1">The sequence shown here is derived from an EMBL/GenBank/DDBJ whole genome shotgun (WGS) entry which is preliminary data.</text>
</comment>
<sequence>MSSLDGLLHRLSEAAPGAVHLIVLHSGTRCGTLLAQLTPVVARDLKPARLQSLAAQQYPADRLVARLSGHAFCDWLFPKGSSEGSTPPRVKIVLFSIQDKIAPVYAAVAGTLADAGVDFGVSEPNDAAIAQYFNLTKRYTGPFTFLTLAAWSMSLAARHSSTPDRLWQQGLYAEVAPKHVESTAALEAACLRGNASCVLVVTSSGSEEQDATLQSVLRRAGVILRLESAAAPSVALLAKDQARLAGPELQKLIDSKGSGPRVFFLDGRQGLAFEMDALSSTEFDERAALRSLLLELEAIQQGKRTPLLRLAQLDPGRDEL</sequence>